<sequence>MRKIRHFQPQNLSNPAWAFARCGSADGPLLNAIAASARKPMAEALPQDLANTAWAVAPLPFGDRPLLDAIASQSIRPIPEFGPQELGNTAWALAPLTVEHRPLREAIASEAMRNIAAGGGAPASPRGEMADLQAVVGALGTHGPWGERLLAAAVEAARRHGLALDAAAAGAAARKPGASSPAAGGGAPAEVPRMLADGPELCVLWKPPQWTVSVYDGDEAPLGFDDDWRPTGGASALQDWLQEEFARRHPVAADPAVCHGLVHRLDRNTSGLLLWAKSYSAYFLARLMFAAHRVSKQYVCLCHGWMDAPPRAICAPLRTLLEDGRRTSAISKDGRPSLTESHGACHLADGGGERCSLVTVALHTGRLHQIRVHLSSEHHPLVGDVTYGPAPRPGEPWRRTFLHAWRLCIPLPAAGGSPGPPAAAAAAGAAPIVAAECGLAADLRLGLATLQPGDRRARTALLRWSCG</sequence>
<feature type="domain" description="Pseudouridine synthase RsuA/RluA-like" evidence="2">
    <location>
        <begin position="260"/>
        <end position="376"/>
    </location>
</feature>
<dbReference type="GO" id="GO:0000455">
    <property type="term" value="P:enzyme-directed rRNA pseudouridine synthesis"/>
    <property type="evidence" value="ECO:0007669"/>
    <property type="project" value="TreeGrafter"/>
</dbReference>
<organism evidence="3">
    <name type="scientific">Alexandrium monilatum</name>
    <dbReference type="NCBI Taxonomy" id="311494"/>
    <lineage>
        <taxon>Eukaryota</taxon>
        <taxon>Sar</taxon>
        <taxon>Alveolata</taxon>
        <taxon>Dinophyceae</taxon>
        <taxon>Gonyaulacales</taxon>
        <taxon>Pyrocystaceae</taxon>
        <taxon>Alexandrium</taxon>
    </lineage>
</organism>
<name>A0A7S4VQW2_9DINO</name>
<proteinExistence type="inferred from homology"/>
<dbReference type="InterPro" id="IPR006145">
    <property type="entry name" value="PsdUridine_synth_RsuA/RluA"/>
</dbReference>
<dbReference type="EMBL" id="HBNR01058024">
    <property type="protein sequence ID" value="CAE4625690.1"/>
    <property type="molecule type" value="Transcribed_RNA"/>
</dbReference>
<accession>A0A7S4VQW2</accession>
<dbReference type="SUPFAM" id="SSF55120">
    <property type="entry name" value="Pseudouridine synthase"/>
    <property type="match status" value="1"/>
</dbReference>
<evidence type="ECO:0000313" key="3">
    <source>
        <dbReference type="EMBL" id="CAE4625690.1"/>
    </source>
</evidence>
<evidence type="ECO:0000259" key="2">
    <source>
        <dbReference type="Pfam" id="PF00849"/>
    </source>
</evidence>
<gene>
    <name evidence="3" type="ORF">AMON00008_LOCUS40809</name>
</gene>
<dbReference type="Gene3D" id="3.30.2350.10">
    <property type="entry name" value="Pseudouridine synthase"/>
    <property type="match status" value="1"/>
</dbReference>
<evidence type="ECO:0000256" key="1">
    <source>
        <dbReference type="ARBA" id="ARBA00010876"/>
    </source>
</evidence>
<dbReference type="GO" id="GO:0003723">
    <property type="term" value="F:RNA binding"/>
    <property type="evidence" value="ECO:0007669"/>
    <property type="project" value="InterPro"/>
</dbReference>
<dbReference type="InterPro" id="IPR050188">
    <property type="entry name" value="RluA_PseudoU_synthase"/>
</dbReference>
<protein>
    <recommendedName>
        <fullName evidence="2">Pseudouridine synthase RsuA/RluA-like domain-containing protein</fullName>
    </recommendedName>
</protein>
<comment type="similarity">
    <text evidence="1">Belongs to the pseudouridine synthase RluA family.</text>
</comment>
<dbReference type="GO" id="GO:0009982">
    <property type="term" value="F:pseudouridine synthase activity"/>
    <property type="evidence" value="ECO:0007669"/>
    <property type="project" value="InterPro"/>
</dbReference>
<dbReference type="AlphaFoldDB" id="A0A7S4VQW2"/>
<dbReference type="CDD" id="cd02869">
    <property type="entry name" value="PseudoU_synth_RluA_like"/>
    <property type="match status" value="1"/>
</dbReference>
<dbReference type="InterPro" id="IPR020103">
    <property type="entry name" value="PsdUridine_synth_cat_dom_sf"/>
</dbReference>
<reference evidence="3" key="1">
    <citation type="submission" date="2021-01" db="EMBL/GenBank/DDBJ databases">
        <authorList>
            <person name="Corre E."/>
            <person name="Pelletier E."/>
            <person name="Niang G."/>
            <person name="Scheremetjew M."/>
            <person name="Finn R."/>
            <person name="Kale V."/>
            <person name="Holt S."/>
            <person name="Cochrane G."/>
            <person name="Meng A."/>
            <person name="Brown T."/>
            <person name="Cohen L."/>
        </authorList>
    </citation>
    <scope>NUCLEOTIDE SEQUENCE</scope>
    <source>
        <strain evidence="3">CCMP3105</strain>
    </source>
</reference>
<dbReference type="PANTHER" id="PTHR21600:SF87">
    <property type="entry name" value="RNA PSEUDOURIDYLATE SYNTHASE DOMAIN-CONTAINING PROTEIN 1"/>
    <property type="match status" value="1"/>
</dbReference>
<dbReference type="PANTHER" id="PTHR21600">
    <property type="entry name" value="MITOCHONDRIAL RNA PSEUDOURIDINE SYNTHASE"/>
    <property type="match status" value="1"/>
</dbReference>
<dbReference type="Pfam" id="PF00849">
    <property type="entry name" value="PseudoU_synth_2"/>
    <property type="match status" value="1"/>
</dbReference>